<comment type="caution">
    <text evidence="2">The sequence shown here is derived from an EMBL/GenBank/DDBJ whole genome shotgun (WGS) entry which is preliminary data.</text>
</comment>
<gene>
    <name evidence="2" type="ORF">KC19_3G199400</name>
</gene>
<organism evidence="2 3">
    <name type="scientific">Ceratodon purpureus</name>
    <name type="common">Fire moss</name>
    <name type="synonym">Dicranum purpureum</name>
    <dbReference type="NCBI Taxonomy" id="3225"/>
    <lineage>
        <taxon>Eukaryota</taxon>
        <taxon>Viridiplantae</taxon>
        <taxon>Streptophyta</taxon>
        <taxon>Embryophyta</taxon>
        <taxon>Bryophyta</taxon>
        <taxon>Bryophytina</taxon>
        <taxon>Bryopsida</taxon>
        <taxon>Dicranidae</taxon>
        <taxon>Pseudoditrichales</taxon>
        <taxon>Ditrichaceae</taxon>
        <taxon>Ceratodon</taxon>
    </lineage>
</organism>
<keyword evidence="3" id="KW-1185">Reference proteome</keyword>
<accession>A0A8T0ILZ9</accession>
<dbReference type="Proteomes" id="UP000822688">
    <property type="component" value="Chromosome 3"/>
</dbReference>
<name>A0A8T0ILZ9_CERPU</name>
<proteinExistence type="predicted"/>
<dbReference type="AlphaFoldDB" id="A0A8T0ILZ9"/>
<reference evidence="2" key="1">
    <citation type="submission" date="2020-06" db="EMBL/GenBank/DDBJ databases">
        <title>WGS assembly of Ceratodon purpureus strain R40.</title>
        <authorList>
            <person name="Carey S.B."/>
            <person name="Jenkins J."/>
            <person name="Shu S."/>
            <person name="Lovell J.T."/>
            <person name="Sreedasyam A."/>
            <person name="Maumus F."/>
            <person name="Tiley G.P."/>
            <person name="Fernandez-Pozo N."/>
            <person name="Barry K."/>
            <person name="Chen C."/>
            <person name="Wang M."/>
            <person name="Lipzen A."/>
            <person name="Daum C."/>
            <person name="Saski C.A."/>
            <person name="Payton A.C."/>
            <person name="Mcbreen J.C."/>
            <person name="Conrad R.E."/>
            <person name="Kollar L.M."/>
            <person name="Olsson S."/>
            <person name="Huttunen S."/>
            <person name="Landis J.B."/>
            <person name="Wickett N.J."/>
            <person name="Johnson M.G."/>
            <person name="Rensing S.A."/>
            <person name="Grimwood J."/>
            <person name="Schmutz J."/>
            <person name="Mcdaniel S.F."/>
        </authorList>
    </citation>
    <scope>NUCLEOTIDE SEQUENCE</scope>
    <source>
        <strain evidence="2">R40</strain>
    </source>
</reference>
<protein>
    <submittedName>
        <fullName evidence="2">Uncharacterized protein</fullName>
    </submittedName>
</protein>
<sequence>MEGHKEDKKRRQEPFYFTMEGHKEDKKGKIQVKKKHKVSRLVEGALGTVETLDSSEVRQALSEISPNKSRVRPLGRDTIFSSQQSSYVELECGSNPMSEMKETLDTFMATYDKKLKEVGTDADKKLKHALRVQEELFEAKFEKEMASFKASQQDMYSRVIENVKTQRIKLEAEQASLENRLRKVFGLLADSSFNIALRAFFDKFLEAFYIAAGVQHFDTKQKSLWLASPEPQSYVSNGLVMFPFGRRMEVTTTLLETMKNFKRLSSDVSRNTAHTSNPVKVAYCMALDPSLKGYWGIFQHCFLLDPKHMVDLYESNSLDQSYLANFSLNQ</sequence>
<evidence type="ECO:0000256" key="1">
    <source>
        <dbReference type="SAM" id="MobiDB-lite"/>
    </source>
</evidence>
<feature type="region of interest" description="Disordered" evidence="1">
    <location>
        <begin position="1"/>
        <end position="32"/>
    </location>
</feature>
<evidence type="ECO:0000313" key="3">
    <source>
        <dbReference type="Proteomes" id="UP000822688"/>
    </source>
</evidence>
<dbReference type="EMBL" id="CM026423">
    <property type="protein sequence ID" value="KAG0584282.1"/>
    <property type="molecule type" value="Genomic_DNA"/>
</dbReference>
<feature type="compositionally biased region" description="Basic and acidic residues" evidence="1">
    <location>
        <begin position="1"/>
        <end position="13"/>
    </location>
</feature>
<evidence type="ECO:0000313" key="2">
    <source>
        <dbReference type="EMBL" id="KAG0584282.1"/>
    </source>
</evidence>